<comment type="function">
    <text evidence="9">May play the central regulatory role in sporulation. It may be an element of the effector pathway responsible for the activation of sporulation genes in response to nutritional stress. Spo0A may act in concert with spo0H (a sigma factor) to control the expression of some genes that are critical to the sporulation process.</text>
</comment>
<evidence type="ECO:0000256" key="5">
    <source>
        <dbReference type="ARBA" id="ARBA00023012"/>
    </source>
</evidence>
<dbReference type="GO" id="GO:0043565">
    <property type="term" value="F:sequence-specific DNA binding"/>
    <property type="evidence" value="ECO:0007669"/>
    <property type="project" value="InterPro"/>
</dbReference>
<proteinExistence type="predicted"/>
<dbReference type="STRING" id="474960.SAMN05216180_1408"/>
<dbReference type="PANTHER" id="PTHR42713">
    <property type="entry name" value="HISTIDINE KINASE-RELATED"/>
    <property type="match status" value="1"/>
</dbReference>
<dbReference type="Gene3D" id="3.40.50.2300">
    <property type="match status" value="1"/>
</dbReference>
<keyword evidence="15" id="KW-1185">Reference proteome</keyword>
<dbReference type="PROSITE" id="PS01124">
    <property type="entry name" value="HTH_ARAC_FAMILY_2"/>
    <property type="match status" value="1"/>
</dbReference>
<gene>
    <name evidence="14" type="ORF">SAMN05216180_1408</name>
</gene>
<evidence type="ECO:0000256" key="11">
    <source>
        <dbReference type="SAM" id="Coils"/>
    </source>
</evidence>
<evidence type="ECO:0000259" key="12">
    <source>
        <dbReference type="PROSITE" id="PS01124"/>
    </source>
</evidence>
<evidence type="ECO:0000256" key="1">
    <source>
        <dbReference type="ARBA" id="ARBA00004496"/>
    </source>
</evidence>
<keyword evidence="8" id="KW-0804">Transcription</keyword>
<dbReference type="CDD" id="cd17536">
    <property type="entry name" value="REC_YesN-like"/>
    <property type="match status" value="1"/>
</dbReference>
<dbReference type="GO" id="GO:0005737">
    <property type="term" value="C:cytoplasm"/>
    <property type="evidence" value="ECO:0007669"/>
    <property type="project" value="UniProtKB-SubCell"/>
</dbReference>
<dbReference type="Pfam" id="PF12833">
    <property type="entry name" value="HTH_18"/>
    <property type="match status" value="1"/>
</dbReference>
<dbReference type="InterPro" id="IPR001789">
    <property type="entry name" value="Sig_transdc_resp-reg_receiver"/>
</dbReference>
<evidence type="ECO:0000313" key="14">
    <source>
        <dbReference type="EMBL" id="SEM71454.1"/>
    </source>
</evidence>
<name>A0A1H8AN99_9FIRM</name>
<dbReference type="PROSITE" id="PS50110">
    <property type="entry name" value="RESPONSE_REGULATORY"/>
    <property type="match status" value="1"/>
</dbReference>
<keyword evidence="11" id="KW-0175">Coiled coil</keyword>
<feature type="domain" description="HTH araC/xylS-type" evidence="12">
    <location>
        <begin position="433"/>
        <end position="532"/>
    </location>
</feature>
<dbReference type="PRINTS" id="PR00032">
    <property type="entry name" value="HTHARAC"/>
</dbReference>
<dbReference type="InterPro" id="IPR018062">
    <property type="entry name" value="HTH_AraC-typ_CS"/>
</dbReference>
<keyword evidence="4 10" id="KW-0597">Phosphoprotein</keyword>
<feature type="modified residue" description="4-aspartylphosphate" evidence="10">
    <location>
        <position position="55"/>
    </location>
</feature>
<dbReference type="RefSeq" id="WP_092753012.1">
    <property type="nucleotide sequence ID" value="NZ_FOCG01000001.1"/>
</dbReference>
<dbReference type="Gene3D" id="1.10.10.60">
    <property type="entry name" value="Homeodomain-like"/>
    <property type="match status" value="2"/>
</dbReference>
<keyword evidence="3" id="KW-0963">Cytoplasm</keyword>
<dbReference type="GO" id="GO:0000160">
    <property type="term" value="P:phosphorelay signal transduction system"/>
    <property type="evidence" value="ECO:0007669"/>
    <property type="project" value="UniProtKB-KW"/>
</dbReference>
<dbReference type="AlphaFoldDB" id="A0A1H8AN99"/>
<dbReference type="Proteomes" id="UP000199158">
    <property type="component" value="Unassembled WGS sequence"/>
</dbReference>
<evidence type="ECO:0000313" key="15">
    <source>
        <dbReference type="Proteomes" id="UP000199158"/>
    </source>
</evidence>
<dbReference type="GO" id="GO:0003700">
    <property type="term" value="F:DNA-binding transcription factor activity"/>
    <property type="evidence" value="ECO:0007669"/>
    <property type="project" value="InterPro"/>
</dbReference>
<evidence type="ECO:0000256" key="10">
    <source>
        <dbReference type="PROSITE-ProRule" id="PRU00169"/>
    </source>
</evidence>
<dbReference type="InterPro" id="IPR051552">
    <property type="entry name" value="HptR"/>
</dbReference>
<dbReference type="SUPFAM" id="SSF52172">
    <property type="entry name" value="CheY-like"/>
    <property type="match status" value="1"/>
</dbReference>
<keyword evidence="7" id="KW-0238">DNA-binding</keyword>
<dbReference type="InterPro" id="IPR009057">
    <property type="entry name" value="Homeodomain-like_sf"/>
</dbReference>
<evidence type="ECO:0000256" key="3">
    <source>
        <dbReference type="ARBA" id="ARBA00022490"/>
    </source>
</evidence>
<accession>A0A1H8AN99</accession>
<comment type="subcellular location">
    <subcellularLocation>
        <location evidence="1">Cytoplasm</location>
    </subcellularLocation>
</comment>
<dbReference type="SUPFAM" id="SSF46689">
    <property type="entry name" value="Homeodomain-like"/>
    <property type="match status" value="1"/>
</dbReference>
<feature type="domain" description="Response regulatory" evidence="13">
    <location>
        <begin position="3"/>
        <end position="120"/>
    </location>
</feature>
<dbReference type="SMART" id="SM00448">
    <property type="entry name" value="REC"/>
    <property type="match status" value="1"/>
</dbReference>
<evidence type="ECO:0000256" key="8">
    <source>
        <dbReference type="ARBA" id="ARBA00023163"/>
    </source>
</evidence>
<dbReference type="OrthoDB" id="9794370at2"/>
<evidence type="ECO:0000256" key="4">
    <source>
        <dbReference type="ARBA" id="ARBA00022553"/>
    </source>
</evidence>
<evidence type="ECO:0000256" key="9">
    <source>
        <dbReference type="ARBA" id="ARBA00024867"/>
    </source>
</evidence>
<evidence type="ECO:0000259" key="13">
    <source>
        <dbReference type="PROSITE" id="PS50110"/>
    </source>
</evidence>
<dbReference type="InterPro" id="IPR018060">
    <property type="entry name" value="HTH_AraC"/>
</dbReference>
<sequence>MYSLMLVDDECDVRKAILETINWNELGFEVVGEAENGREALDVAQRLNPDVIITDIKMPFMDGIEFVKELREENPITKIIFLTGFNDFEYAKSAIKYNVMEYLLKPISADNLGKTLTSVRQKLDSERDTLRNIEQMKKNYETDRQIMRMGFLHALVAGGVSKKYIESVIPKLGLKLDGECNLVFVTKPSRHSLESNILGVDDTDLLMASISKLVTQTADRYVRNESFWHLEHFVTILSDTRKNIEENSNILMLEIQQNIEHFYGVTSTTGVSEKFDDISKTKLAYESAISALEYRLILDNNKIIHISDIEPDGKVRFLFDENSEANLKSILKTGTKEQVTQFVNKMFENMRLRKATLSDYQIYIIEMFSVVVKTAKSLIPDFDLNVGNNLNFITEIFNHESIDDVKKWFERLCHRIIEYINLQRQDSTDILADMGYEYIKKNYHQSDLSLKMISDQLHISSSYFSSIFKKFTGDSFTNILIKIRMEKAKELVLTTNKKIFEIAQETGYTDQHYFSYCFKRYFQVSPNEMRRGSGNDSSDAVSES</sequence>
<dbReference type="EMBL" id="FOCG01000001">
    <property type="protein sequence ID" value="SEM71454.1"/>
    <property type="molecule type" value="Genomic_DNA"/>
</dbReference>
<dbReference type="PANTHER" id="PTHR42713:SF3">
    <property type="entry name" value="TRANSCRIPTIONAL REGULATORY PROTEIN HPTR"/>
    <property type="match status" value="1"/>
</dbReference>
<evidence type="ECO:0000256" key="7">
    <source>
        <dbReference type="ARBA" id="ARBA00023125"/>
    </source>
</evidence>
<keyword evidence="5" id="KW-0902">Two-component regulatory system</keyword>
<dbReference type="SMART" id="SM00342">
    <property type="entry name" value="HTH_ARAC"/>
    <property type="match status" value="1"/>
</dbReference>
<feature type="coiled-coil region" evidence="11">
    <location>
        <begin position="116"/>
        <end position="143"/>
    </location>
</feature>
<organism evidence="14 15">
    <name type="scientific">Hydrogenoanaerobacterium saccharovorans</name>
    <dbReference type="NCBI Taxonomy" id="474960"/>
    <lineage>
        <taxon>Bacteria</taxon>
        <taxon>Bacillati</taxon>
        <taxon>Bacillota</taxon>
        <taxon>Clostridia</taxon>
        <taxon>Eubacteriales</taxon>
        <taxon>Oscillospiraceae</taxon>
        <taxon>Hydrogenoanaerobacterium</taxon>
    </lineage>
</organism>
<dbReference type="InterPro" id="IPR020449">
    <property type="entry name" value="Tscrpt_reg_AraC-type_HTH"/>
</dbReference>
<dbReference type="PROSITE" id="PS00041">
    <property type="entry name" value="HTH_ARAC_FAMILY_1"/>
    <property type="match status" value="1"/>
</dbReference>
<dbReference type="Pfam" id="PF00072">
    <property type="entry name" value="Response_reg"/>
    <property type="match status" value="1"/>
</dbReference>
<protein>
    <recommendedName>
        <fullName evidence="2">Stage 0 sporulation protein A homolog</fullName>
    </recommendedName>
</protein>
<keyword evidence="6" id="KW-0805">Transcription regulation</keyword>
<evidence type="ECO:0000256" key="6">
    <source>
        <dbReference type="ARBA" id="ARBA00023015"/>
    </source>
</evidence>
<reference evidence="14 15" key="1">
    <citation type="submission" date="2016-10" db="EMBL/GenBank/DDBJ databases">
        <authorList>
            <person name="de Groot N.N."/>
        </authorList>
    </citation>
    <scope>NUCLEOTIDE SEQUENCE [LARGE SCALE GENOMIC DNA]</scope>
    <source>
        <strain evidence="14 15">CGMCC 1.5070</strain>
    </source>
</reference>
<evidence type="ECO:0000256" key="2">
    <source>
        <dbReference type="ARBA" id="ARBA00018672"/>
    </source>
</evidence>
<dbReference type="InterPro" id="IPR011006">
    <property type="entry name" value="CheY-like_superfamily"/>
</dbReference>